<dbReference type="PROSITE" id="PS51375">
    <property type="entry name" value="PPR"/>
    <property type="match status" value="2"/>
</dbReference>
<evidence type="ECO:0000313" key="4">
    <source>
        <dbReference type="Proteomes" id="UP000230069"/>
    </source>
</evidence>
<accession>A0A2G5CW02</accession>
<dbReference type="Pfam" id="PF13812">
    <property type="entry name" value="PPR_3"/>
    <property type="match status" value="1"/>
</dbReference>
<sequence length="329" mass="37838">MYALRSSVRHCRFFTTTRTITTSLTHFAAKPKLHEPENVSSTGTSGDDLELIVKRLVASRRLSDVETLIQSHKKDPKITEENYFSSLIRSYVNLFDEMPERYGFSPDEVSYGIFVKSLIHLRLLDKVFPVLDEIKEKNIEITTAFYATVLFDMYKKGMVAEAEKLWKEMVKNGCSHDVALYNVRAAHLMEPGEVSKLIDEMKAKGVKPDITTYNYLSTVYFKHDMAEDAYKIYQELEKHGCVPNHATFRHFISSLSNLKEFEWALEVFKDSVSSNAVSPTETLKILVLGLAESSKRKEAKEVIRMLRDKYGPDQVRPIWNEIEVKFGLN</sequence>
<dbReference type="GO" id="GO:0006396">
    <property type="term" value="P:RNA processing"/>
    <property type="evidence" value="ECO:0007669"/>
    <property type="project" value="TreeGrafter"/>
</dbReference>
<dbReference type="AlphaFoldDB" id="A0A2G5CW02"/>
<reference evidence="3 4" key="1">
    <citation type="submission" date="2017-09" db="EMBL/GenBank/DDBJ databases">
        <title>WGS assembly of Aquilegia coerulea Goldsmith.</title>
        <authorList>
            <person name="Hodges S."/>
            <person name="Kramer E."/>
            <person name="Nordborg M."/>
            <person name="Tomkins J."/>
            <person name="Borevitz J."/>
            <person name="Derieg N."/>
            <person name="Yan J."/>
            <person name="Mihaltcheva S."/>
            <person name="Hayes R.D."/>
            <person name="Rokhsar D."/>
        </authorList>
    </citation>
    <scope>NUCLEOTIDE SEQUENCE [LARGE SCALE GENOMIC DNA]</scope>
    <source>
        <strain evidence="4">cv. Goldsmith</strain>
    </source>
</reference>
<dbReference type="PANTHER" id="PTHR47934">
    <property type="entry name" value="PENTATRICOPEPTIDE REPEAT-CONTAINING PROTEIN PET309, MITOCHONDRIAL"/>
    <property type="match status" value="1"/>
</dbReference>
<organism evidence="3 4">
    <name type="scientific">Aquilegia coerulea</name>
    <name type="common">Rocky mountain columbine</name>
    <dbReference type="NCBI Taxonomy" id="218851"/>
    <lineage>
        <taxon>Eukaryota</taxon>
        <taxon>Viridiplantae</taxon>
        <taxon>Streptophyta</taxon>
        <taxon>Embryophyta</taxon>
        <taxon>Tracheophyta</taxon>
        <taxon>Spermatophyta</taxon>
        <taxon>Magnoliopsida</taxon>
        <taxon>Ranunculales</taxon>
        <taxon>Ranunculaceae</taxon>
        <taxon>Thalictroideae</taxon>
        <taxon>Aquilegia</taxon>
    </lineage>
</organism>
<protein>
    <recommendedName>
        <fullName evidence="5">Pentacotripeptide-repeat region of PRORP domain-containing protein</fullName>
    </recommendedName>
</protein>
<keyword evidence="4" id="KW-1185">Reference proteome</keyword>
<dbReference type="InterPro" id="IPR002885">
    <property type="entry name" value="PPR_rpt"/>
</dbReference>
<dbReference type="NCBIfam" id="TIGR00756">
    <property type="entry name" value="PPR"/>
    <property type="match status" value="2"/>
</dbReference>
<gene>
    <name evidence="3" type="ORF">AQUCO_03500075v1</name>
</gene>
<dbReference type="InParanoid" id="A0A2G5CW02"/>
<dbReference type="STRING" id="218851.A0A2G5CW02"/>
<dbReference type="InterPro" id="IPR011990">
    <property type="entry name" value="TPR-like_helical_dom_sf"/>
</dbReference>
<proteinExistence type="predicted"/>
<feature type="repeat" description="PPR" evidence="2">
    <location>
        <begin position="209"/>
        <end position="243"/>
    </location>
</feature>
<dbReference type="GO" id="GO:0007005">
    <property type="term" value="P:mitochondrion organization"/>
    <property type="evidence" value="ECO:0007669"/>
    <property type="project" value="TreeGrafter"/>
</dbReference>
<dbReference type="Pfam" id="PF01535">
    <property type="entry name" value="PPR"/>
    <property type="match status" value="1"/>
</dbReference>
<evidence type="ECO:0000256" key="1">
    <source>
        <dbReference type="ARBA" id="ARBA00022737"/>
    </source>
</evidence>
<dbReference type="PANTHER" id="PTHR47934:SF19">
    <property type="entry name" value="PENTATRICOPEPTIDE REPEAT-CONTAINING PROTEIN MITOCHONDRIAL"/>
    <property type="match status" value="1"/>
</dbReference>
<evidence type="ECO:0008006" key="5">
    <source>
        <dbReference type="Google" id="ProtNLM"/>
    </source>
</evidence>
<dbReference type="GO" id="GO:0003729">
    <property type="term" value="F:mRNA binding"/>
    <property type="evidence" value="ECO:0007669"/>
    <property type="project" value="TreeGrafter"/>
</dbReference>
<dbReference type="InterPro" id="IPR051114">
    <property type="entry name" value="Mito_RNA_Proc_CCM1"/>
</dbReference>
<dbReference type="Proteomes" id="UP000230069">
    <property type="component" value="Unassembled WGS sequence"/>
</dbReference>
<dbReference type="Gene3D" id="1.25.40.10">
    <property type="entry name" value="Tetratricopeptide repeat domain"/>
    <property type="match status" value="2"/>
</dbReference>
<feature type="repeat" description="PPR" evidence="2">
    <location>
        <begin position="142"/>
        <end position="176"/>
    </location>
</feature>
<dbReference type="OrthoDB" id="185373at2759"/>
<keyword evidence="1" id="KW-0677">Repeat</keyword>
<dbReference type="GO" id="GO:0005739">
    <property type="term" value="C:mitochondrion"/>
    <property type="evidence" value="ECO:0007669"/>
    <property type="project" value="TreeGrafter"/>
</dbReference>
<evidence type="ECO:0000313" key="3">
    <source>
        <dbReference type="EMBL" id="PIA35459.1"/>
    </source>
</evidence>
<name>A0A2G5CW02_AQUCA</name>
<evidence type="ECO:0000256" key="2">
    <source>
        <dbReference type="PROSITE-ProRule" id="PRU00708"/>
    </source>
</evidence>
<dbReference type="EMBL" id="KZ305052">
    <property type="protein sequence ID" value="PIA35459.1"/>
    <property type="molecule type" value="Genomic_DNA"/>
</dbReference>